<sequence length="138" mass="15002">MAIETTPLPPDFHALLLEQMLEAVIVSDTQGIVRAWNRGAEMLFGYAAAEMLGQPMHGIIPERLRAAHDAGFARAVASGELRAQGKVLTTRAVPKDGRRMYVDFSFGLLRDANGQVKGVFAVGRDVTERQLAQAQARA</sequence>
<accession>A0A934Q098</accession>
<dbReference type="InterPro" id="IPR001610">
    <property type="entry name" value="PAC"/>
</dbReference>
<evidence type="ECO:0000313" key="4">
    <source>
        <dbReference type="Proteomes" id="UP000617041"/>
    </source>
</evidence>
<dbReference type="PROSITE" id="PS50112">
    <property type="entry name" value="PAS"/>
    <property type="match status" value="1"/>
</dbReference>
<dbReference type="NCBIfam" id="TIGR00229">
    <property type="entry name" value="sensory_box"/>
    <property type="match status" value="1"/>
</dbReference>
<dbReference type="RefSeq" id="WP_200788648.1">
    <property type="nucleotide sequence ID" value="NZ_JAEDAO010000001.1"/>
</dbReference>
<dbReference type="EMBL" id="JAEDAO010000001">
    <property type="protein sequence ID" value="MBK0393694.1"/>
    <property type="molecule type" value="Genomic_DNA"/>
</dbReference>
<proteinExistence type="predicted"/>
<feature type="domain" description="PAS" evidence="1">
    <location>
        <begin position="16"/>
        <end position="79"/>
    </location>
</feature>
<feature type="domain" description="PAC" evidence="2">
    <location>
        <begin position="86"/>
        <end position="138"/>
    </location>
</feature>
<name>A0A934Q098_9BURK</name>
<dbReference type="Pfam" id="PF08448">
    <property type="entry name" value="PAS_4"/>
    <property type="match status" value="1"/>
</dbReference>
<evidence type="ECO:0000259" key="2">
    <source>
        <dbReference type="PROSITE" id="PS50113"/>
    </source>
</evidence>
<dbReference type="InterPro" id="IPR000014">
    <property type="entry name" value="PAS"/>
</dbReference>
<dbReference type="SUPFAM" id="SSF55785">
    <property type="entry name" value="PYP-like sensor domain (PAS domain)"/>
    <property type="match status" value="1"/>
</dbReference>
<dbReference type="InterPro" id="IPR052155">
    <property type="entry name" value="Biofilm_reg_signaling"/>
</dbReference>
<keyword evidence="4" id="KW-1185">Reference proteome</keyword>
<evidence type="ECO:0000259" key="1">
    <source>
        <dbReference type="PROSITE" id="PS50112"/>
    </source>
</evidence>
<dbReference type="InterPro" id="IPR000700">
    <property type="entry name" value="PAS-assoc_C"/>
</dbReference>
<dbReference type="AlphaFoldDB" id="A0A934Q098"/>
<organism evidence="3 4">
    <name type="scientific">Ramlibacter algicola</name>
    <dbReference type="NCBI Taxonomy" id="2795217"/>
    <lineage>
        <taxon>Bacteria</taxon>
        <taxon>Pseudomonadati</taxon>
        <taxon>Pseudomonadota</taxon>
        <taxon>Betaproteobacteria</taxon>
        <taxon>Burkholderiales</taxon>
        <taxon>Comamonadaceae</taxon>
        <taxon>Ramlibacter</taxon>
    </lineage>
</organism>
<protein>
    <submittedName>
        <fullName evidence="3">PAS domain S-box protein</fullName>
    </submittedName>
</protein>
<comment type="caution">
    <text evidence="3">The sequence shown here is derived from an EMBL/GenBank/DDBJ whole genome shotgun (WGS) entry which is preliminary data.</text>
</comment>
<dbReference type="InterPro" id="IPR013656">
    <property type="entry name" value="PAS_4"/>
</dbReference>
<dbReference type="SMART" id="SM00086">
    <property type="entry name" value="PAC"/>
    <property type="match status" value="1"/>
</dbReference>
<evidence type="ECO:0000313" key="3">
    <source>
        <dbReference type="EMBL" id="MBK0393694.1"/>
    </source>
</evidence>
<reference evidence="3" key="1">
    <citation type="submission" date="2020-12" db="EMBL/GenBank/DDBJ databases">
        <title>Ramlibacter sp. nov., isolated from a freshwater alga, Cryptomonas.</title>
        <authorList>
            <person name="Kim H.M."/>
            <person name="Jeon C.O."/>
        </authorList>
    </citation>
    <scope>NUCLEOTIDE SEQUENCE</scope>
    <source>
        <strain evidence="3">CrO1</strain>
    </source>
</reference>
<dbReference type="SMART" id="SM00091">
    <property type="entry name" value="PAS"/>
    <property type="match status" value="1"/>
</dbReference>
<dbReference type="Proteomes" id="UP000617041">
    <property type="component" value="Unassembled WGS sequence"/>
</dbReference>
<dbReference type="PANTHER" id="PTHR44757">
    <property type="entry name" value="DIGUANYLATE CYCLASE DGCP"/>
    <property type="match status" value="1"/>
</dbReference>
<dbReference type="Gene3D" id="3.30.450.20">
    <property type="entry name" value="PAS domain"/>
    <property type="match status" value="1"/>
</dbReference>
<dbReference type="CDD" id="cd00130">
    <property type="entry name" value="PAS"/>
    <property type="match status" value="1"/>
</dbReference>
<dbReference type="InterPro" id="IPR035965">
    <property type="entry name" value="PAS-like_dom_sf"/>
</dbReference>
<dbReference type="PROSITE" id="PS50113">
    <property type="entry name" value="PAC"/>
    <property type="match status" value="1"/>
</dbReference>
<gene>
    <name evidence="3" type="ORF">I8E28_13935</name>
</gene>
<dbReference type="PANTHER" id="PTHR44757:SF2">
    <property type="entry name" value="BIOFILM ARCHITECTURE MAINTENANCE PROTEIN MBAA"/>
    <property type="match status" value="1"/>
</dbReference>